<dbReference type="EMBL" id="JANFFA010000001">
    <property type="protein sequence ID" value="MDQ2092985.1"/>
    <property type="molecule type" value="Genomic_DNA"/>
</dbReference>
<dbReference type="Proteomes" id="UP001227162">
    <property type="component" value="Unassembled WGS sequence"/>
</dbReference>
<dbReference type="AlphaFoldDB" id="A0AAJ1U7B9"/>
<organism evidence="1 2">
    <name type="scientific">Rhodalgimonas zhirmunskyi</name>
    <dbReference type="NCBI Taxonomy" id="2964767"/>
    <lineage>
        <taxon>Bacteria</taxon>
        <taxon>Pseudomonadati</taxon>
        <taxon>Pseudomonadota</taxon>
        <taxon>Alphaproteobacteria</taxon>
        <taxon>Rhodobacterales</taxon>
        <taxon>Roseobacteraceae</taxon>
        <taxon>Rhodalgimonas</taxon>
    </lineage>
</organism>
<dbReference type="RefSeq" id="WP_317624591.1">
    <property type="nucleotide sequence ID" value="NZ_JANFFA010000001.1"/>
</dbReference>
<evidence type="ECO:0000313" key="2">
    <source>
        <dbReference type="Proteomes" id="UP001227162"/>
    </source>
</evidence>
<reference evidence="1" key="1">
    <citation type="submission" date="2022-07" db="EMBL/GenBank/DDBJ databases">
        <authorList>
            <person name="Otstavnykh N."/>
            <person name="Isaeva M."/>
            <person name="Bystritskaya E."/>
        </authorList>
    </citation>
    <scope>NUCLEOTIDE SEQUENCE</scope>
    <source>
        <strain evidence="1">10Alg 79</strain>
    </source>
</reference>
<sequence length="171" mass="18141">MSTSSAAPLATDVSYAPQSNGSMQVYLTGYSYWDNTPRGSAQIARPVLHRQAGGTGTYNDPITVAVGHSKSGGRSRMDFPAGMRFYFPNLQKYGVVEDLCGDGPRPQNGPCHSGYQGLAWLDIYVGGRSTGEAASNRCMRSITGVQNVVMNPTPGYPVQPGEIALSTCRGA</sequence>
<keyword evidence="2" id="KW-1185">Reference proteome</keyword>
<gene>
    <name evidence="1" type="ORF">NOI20_02565</name>
</gene>
<evidence type="ECO:0000313" key="1">
    <source>
        <dbReference type="EMBL" id="MDQ2092985.1"/>
    </source>
</evidence>
<name>A0AAJ1U7B9_9RHOB</name>
<reference evidence="1" key="2">
    <citation type="submission" date="2023-04" db="EMBL/GenBank/DDBJ databases">
        <title>'Rhodoalgimonas zhirmunskyi' gen. nov., isolated from a red alga.</title>
        <authorList>
            <person name="Nedashkovskaya O.I."/>
            <person name="Otstavnykh N.Y."/>
            <person name="Bystritskaya E.P."/>
            <person name="Balabanova L.A."/>
            <person name="Isaeva M.P."/>
        </authorList>
    </citation>
    <scope>NUCLEOTIDE SEQUENCE</scope>
    <source>
        <strain evidence="1">10Alg 79</strain>
    </source>
</reference>
<protein>
    <submittedName>
        <fullName evidence="1">Uncharacterized protein</fullName>
    </submittedName>
</protein>
<comment type="caution">
    <text evidence="1">The sequence shown here is derived from an EMBL/GenBank/DDBJ whole genome shotgun (WGS) entry which is preliminary data.</text>
</comment>
<proteinExistence type="predicted"/>
<accession>A0AAJ1U7B9</accession>